<feature type="compositionally biased region" description="Acidic residues" evidence="1">
    <location>
        <begin position="266"/>
        <end position="276"/>
    </location>
</feature>
<dbReference type="OrthoDB" id="399503at2"/>
<sequence length="334" mass="39079">MKAAKEKQTKIKNQKQYFFSRDRVLLWTIILLVTLFFLVISFLNVPWLTTLHSYSFNVLFGMFSILFYLLIILLSIWKIFNLKSTYKYWIFNFNLGRLIFFFINIIILGSVIYYTIHQVEHNSKNFFTKYFSSWFVDFSNSKNYLLPQKYTPGVIGTFINSILNIPGKKLGFSIAYIISIVLLSLSVISFFISNSFFKMIFSPKSKKNKEKLQNQSDLKIKEEDIEIIDNKEVVNSNIQILEANSNSNKNIDSAQNSNQNNNLDLDPFDDEKEIEEDSKKKDNNELEPKEAIDSPSNENSIDPTPQNLDNSNKNKEAKKEDKIYKIIEDEENLF</sequence>
<feature type="compositionally biased region" description="Basic and acidic residues" evidence="1">
    <location>
        <begin position="277"/>
        <end position="292"/>
    </location>
</feature>
<evidence type="ECO:0000256" key="2">
    <source>
        <dbReference type="SAM" id="Phobius"/>
    </source>
</evidence>
<feature type="compositionally biased region" description="Basic and acidic residues" evidence="1">
    <location>
        <begin position="312"/>
        <end position="321"/>
    </location>
</feature>
<evidence type="ECO:0000313" key="3">
    <source>
        <dbReference type="EMBL" id="AYN65521.1"/>
    </source>
</evidence>
<dbReference type="RefSeq" id="WP_036439142.1">
    <property type="nucleotide sequence ID" value="NZ_CP033021.1"/>
</dbReference>
<keyword evidence="2" id="KW-0472">Membrane</keyword>
<dbReference type="AlphaFoldDB" id="A0A454C9Y0"/>
<keyword evidence="2" id="KW-1133">Transmembrane helix</keyword>
<feature type="compositionally biased region" description="Low complexity" evidence="1">
    <location>
        <begin position="250"/>
        <end position="265"/>
    </location>
</feature>
<feature type="transmembrane region" description="Helical" evidence="2">
    <location>
        <begin position="174"/>
        <end position="197"/>
    </location>
</feature>
<dbReference type="EMBL" id="CP033021">
    <property type="protein sequence ID" value="AYN65521.1"/>
    <property type="molecule type" value="Genomic_DNA"/>
</dbReference>
<feature type="transmembrane region" description="Helical" evidence="2">
    <location>
        <begin position="98"/>
        <end position="116"/>
    </location>
</feature>
<reference evidence="3 4" key="1">
    <citation type="submission" date="2014-08" db="EMBL/GenBank/DDBJ databases">
        <authorList>
            <person name="Kuleshov K."/>
            <person name="Dedkov V."/>
            <person name="Markelov M."/>
            <person name="Pimkina E."/>
        </authorList>
    </citation>
    <scope>NUCLEOTIDE SEQUENCE [LARGE SCALE GENOMIC DNA]</scope>
    <source>
        <strain evidence="4">TOA</strain>
    </source>
</reference>
<feature type="transmembrane region" description="Helical" evidence="2">
    <location>
        <begin position="54"/>
        <end position="77"/>
    </location>
</feature>
<keyword evidence="2" id="KW-0812">Transmembrane</keyword>
<feature type="region of interest" description="Disordered" evidence="1">
    <location>
        <begin position="249"/>
        <end position="321"/>
    </location>
</feature>
<reference evidence="3 4" key="2">
    <citation type="submission" date="2018-10" db="EMBL/GenBank/DDBJ databases">
        <title>Detection and isolation of Mycoplasma hominis as a predominant microorganism from pelvic cavity of patient with salpingitis and tubo-ovarian abscess.</title>
        <authorList>
            <person name="Guschin A.E."/>
            <person name="Khayrullina G.A."/>
            <person name="Rakovskaya I.V."/>
            <person name="Shelenkov A.A."/>
            <person name="Shagin D.A."/>
        </authorList>
    </citation>
    <scope>NUCLEOTIDE SEQUENCE [LARGE SCALE GENOMIC DNA]</scope>
    <source>
        <strain evidence="4">TOA</strain>
    </source>
</reference>
<proteinExistence type="predicted"/>
<gene>
    <name evidence="3" type="ORF">KN71_002355</name>
</gene>
<protein>
    <submittedName>
        <fullName evidence="3">Uncharacterized protein</fullName>
    </submittedName>
</protein>
<feature type="transmembrane region" description="Helical" evidence="2">
    <location>
        <begin position="24"/>
        <end position="48"/>
    </location>
</feature>
<organism evidence="3 4">
    <name type="scientific">Metamycoplasma hominis</name>
    <name type="common">Mycoplasma hominis</name>
    <dbReference type="NCBI Taxonomy" id="2098"/>
    <lineage>
        <taxon>Bacteria</taxon>
        <taxon>Bacillati</taxon>
        <taxon>Mycoplasmatota</taxon>
        <taxon>Mycoplasmoidales</taxon>
        <taxon>Metamycoplasmataceae</taxon>
        <taxon>Metamycoplasma</taxon>
    </lineage>
</organism>
<feature type="compositionally biased region" description="Polar residues" evidence="1">
    <location>
        <begin position="294"/>
        <end position="308"/>
    </location>
</feature>
<accession>A0A454C9Y0</accession>
<name>A0A454C9Y0_METHO</name>
<dbReference type="Proteomes" id="UP000029712">
    <property type="component" value="Chromosome"/>
</dbReference>
<evidence type="ECO:0000313" key="4">
    <source>
        <dbReference type="Proteomes" id="UP000029712"/>
    </source>
</evidence>
<evidence type="ECO:0000256" key="1">
    <source>
        <dbReference type="SAM" id="MobiDB-lite"/>
    </source>
</evidence>